<dbReference type="PANTHER" id="PTHR36182">
    <property type="entry name" value="PROTEIN, PUTATIVE (AFU_ORTHOLOGUE AFUA_6G10930)-RELATED"/>
    <property type="match status" value="1"/>
</dbReference>
<feature type="signal peptide" evidence="2">
    <location>
        <begin position="1"/>
        <end position="19"/>
    </location>
</feature>
<dbReference type="Proteomes" id="UP000813444">
    <property type="component" value="Unassembled WGS sequence"/>
</dbReference>
<dbReference type="Gene3D" id="2.70.50.70">
    <property type="match status" value="1"/>
</dbReference>
<feature type="chain" id="PRO_5035436320" description="Spore coat protein SP96" evidence="2">
    <location>
        <begin position="20"/>
        <end position="427"/>
    </location>
</feature>
<evidence type="ECO:0000313" key="3">
    <source>
        <dbReference type="EMBL" id="KAH7321030.1"/>
    </source>
</evidence>
<evidence type="ECO:0008006" key="5">
    <source>
        <dbReference type="Google" id="ProtNLM"/>
    </source>
</evidence>
<proteinExistence type="predicted"/>
<gene>
    <name evidence="3" type="ORF">B0I35DRAFT_428392</name>
</gene>
<feature type="compositionally biased region" description="Pro residues" evidence="1">
    <location>
        <begin position="227"/>
        <end position="255"/>
    </location>
</feature>
<protein>
    <recommendedName>
        <fullName evidence="5">Spore coat protein SP96</fullName>
    </recommendedName>
</protein>
<dbReference type="PANTHER" id="PTHR36182:SF1">
    <property type="entry name" value="PROTEIN, PUTATIVE (AFU_ORTHOLOGUE AFUA_6G10930)-RELATED"/>
    <property type="match status" value="1"/>
</dbReference>
<accession>A0A8K0SSX6</accession>
<comment type="caution">
    <text evidence="3">The sequence shown here is derived from an EMBL/GenBank/DDBJ whole genome shotgun (WGS) entry which is preliminary data.</text>
</comment>
<dbReference type="PRINTS" id="PR01217">
    <property type="entry name" value="PRICHEXTENSN"/>
</dbReference>
<sequence length="427" mass="42379">MKTAQTLAAAFGLVAMAHAHMEMTSPAPFRSKNNPNAEGDIDFSMTSPLSASGSDFPCKGAHVLFGTPKGKPTAEWQAGSSQSFTISGGANHNGGSCQASLSYDGGSTWSVIHSYIGNCPPAGESSFDFTVPTDAPSGEAIFAWTWFNKVGNREMYMNCAPVSITGGSSAKRDLSSLPAMFVANVGNGCSTTEGTDVVFPDPGTEVDNSSAAPGPPAGDCPAGNPGAAPPANPAPPASSAAPAPPASSPAAPVSPAPSSAPAAPAPPAAPTTVPGGVFLTAPPVEAPPAAPTEAPIEAPVAPPSTLITATRSSEAPVAPTAAPIEEPAQPAPPAPAPTTPAAPVTPPVTPPSPPTGGAGGFPAGEACTEEGIFNCVGGTQFQRCASGMWSVMMPVAAGTTCAEGQSNNLQSLRKRAYGIRGRRVSMA</sequence>
<dbReference type="OrthoDB" id="2342176at2759"/>
<evidence type="ECO:0000256" key="2">
    <source>
        <dbReference type="SAM" id="SignalP"/>
    </source>
</evidence>
<evidence type="ECO:0000256" key="1">
    <source>
        <dbReference type="SAM" id="MobiDB-lite"/>
    </source>
</evidence>
<dbReference type="AlphaFoldDB" id="A0A8K0SSX6"/>
<dbReference type="EMBL" id="JAGPNK010000005">
    <property type="protein sequence ID" value="KAH7321030.1"/>
    <property type="molecule type" value="Genomic_DNA"/>
</dbReference>
<keyword evidence="2" id="KW-0732">Signal</keyword>
<organism evidence="3 4">
    <name type="scientific">Stachybotrys elegans</name>
    <dbReference type="NCBI Taxonomy" id="80388"/>
    <lineage>
        <taxon>Eukaryota</taxon>
        <taxon>Fungi</taxon>
        <taxon>Dikarya</taxon>
        <taxon>Ascomycota</taxon>
        <taxon>Pezizomycotina</taxon>
        <taxon>Sordariomycetes</taxon>
        <taxon>Hypocreomycetidae</taxon>
        <taxon>Hypocreales</taxon>
        <taxon>Stachybotryaceae</taxon>
        <taxon>Stachybotrys</taxon>
    </lineage>
</organism>
<name>A0A8K0SSX6_9HYPO</name>
<reference evidence="3" key="1">
    <citation type="journal article" date="2021" name="Nat. Commun.">
        <title>Genetic determinants of endophytism in the Arabidopsis root mycobiome.</title>
        <authorList>
            <person name="Mesny F."/>
            <person name="Miyauchi S."/>
            <person name="Thiergart T."/>
            <person name="Pickel B."/>
            <person name="Atanasova L."/>
            <person name="Karlsson M."/>
            <person name="Huettel B."/>
            <person name="Barry K.W."/>
            <person name="Haridas S."/>
            <person name="Chen C."/>
            <person name="Bauer D."/>
            <person name="Andreopoulos W."/>
            <person name="Pangilinan J."/>
            <person name="LaButti K."/>
            <person name="Riley R."/>
            <person name="Lipzen A."/>
            <person name="Clum A."/>
            <person name="Drula E."/>
            <person name="Henrissat B."/>
            <person name="Kohler A."/>
            <person name="Grigoriev I.V."/>
            <person name="Martin F.M."/>
            <person name="Hacquard S."/>
        </authorList>
    </citation>
    <scope>NUCLEOTIDE SEQUENCE</scope>
    <source>
        <strain evidence="3">MPI-CAGE-CH-0235</strain>
    </source>
</reference>
<feature type="region of interest" description="Disordered" evidence="1">
    <location>
        <begin position="312"/>
        <end position="363"/>
    </location>
</feature>
<feature type="compositionally biased region" description="Low complexity" evidence="1">
    <location>
        <begin position="315"/>
        <end position="328"/>
    </location>
</feature>
<feature type="compositionally biased region" description="Pro residues" evidence="1">
    <location>
        <begin position="329"/>
        <end position="354"/>
    </location>
</feature>
<keyword evidence="4" id="KW-1185">Reference proteome</keyword>
<feature type="region of interest" description="Disordered" evidence="1">
    <location>
        <begin position="193"/>
        <end position="299"/>
    </location>
</feature>
<evidence type="ECO:0000313" key="4">
    <source>
        <dbReference type="Proteomes" id="UP000813444"/>
    </source>
</evidence>